<gene>
    <name evidence="16" type="primary">SH</name>
</gene>
<evidence type="ECO:0000256" key="4">
    <source>
        <dbReference type="ARBA" id="ARBA00005347"/>
    </source>
</evidence>
<evidence type="ECO:0000256" key="8">
    <source>
        <dbReference type="ARBA" id="ARBA00022692"/>
    </source>
</evidence>
<evidence type="ECO:0000313" key="17">
    <source>
        <dbReference type="Proteomes" id="UP000172276"/>
    </source>
</evidence>
<dbReference type="KEGG" id="vg:37616273"/>
<comment type="similarity">
    <text evidence="4">Belongs to the rubulavirus small hydrophobic protein family.</text>
</comment>
<dbReference type="GO" id="GO:0020002">
    <property type="term" value="C:host cell plasma membrane"/>
    <property type="evidence" value="ECO:0007669"/>
    <property type="project" value="UniProtKB-SubCell"/>
</dbReference>
<keyword evidence="13 15" id="KW-0472">Membrane</keyword>
<keyword evidence="11" id="KW-1043">Host membrane</keyword>
<dbReference type="Pfam" id="PF01445">
    <property type="entry name" value="SH"/>
    <property type="match status" value="1"/>
</dbReference>
<comment type="function">
    <text evidence="1">Plays a role in the inhibition of the host NF-kappa-B pathway. This inhibition occurs at the receptor level, by preventing the signaling of TNFR1 as well as IL-1R and TLR3.</text>
</comment>
<evidence type="ECO:0000256" key="6">
    <source>
        <dbReference type="ARBA" id="ARBA00022511"/>
    </source>
</evidence>
<evidence type="ECO:0000256" key="12">
    <source>
        <dbReference type="ARBA" id="ARBA00022989"/>
    </source>
</evidence>
<feature type="transmembrane region" description="Helical" evidence="15">
    <location>
        <begin position="12"/>
        <end position="33"/>
    </location>
</feature>
<evidence type="ECO:0000256" key="5">
    <source>
        <dbReference type="ARBA" id="ARBA00017613"/>
    </source>
</evidence>
<evidence type="ECO:0000256" key="15">
    <source>
        <dbReference type="SAM" id="Phobius"/>
    </source>
</evidence>
<keyword evidence="12 15" id="KW-1133">Transmembrane helix</keyword>
<evidence type="ECO:0000256" key="11">
    <source>
        <dbReference type="ARBA" id="ARBA00022870"/>
    </source>
</evidence>
<reference evidence="16 17" key="1">
    <citation type="journal article" date="2012" name="Nat. Commun.">
        <title>Bats host major mammalian paramyxoviruses.</title>
        <authorList>
            <person name="Drexler J.F."/>
            <person name="Corman V.M."/>
            <person name="Muller M.A."/>
            <person name="Maganga G.D."/>
            <person name="Vallo P."/>
            <person name="Binger T."/>
            <person name="Gloza-Rausch F."/>
            <person name="Rasche A."/>
            <person name="Yordanov S."/>
            <person name="Seebens A."/>
            <person name="Oppong S."/>
            <person name="Sarkodie Y.A."/>
            <person name="Pongombo C."/>
            <person name="Lukashev A.N."/>
            <person name="Schmidt-Chanasit J."/>
            <person name="Stocker A."/>
            <person name="Carneiro A.J."/>
            <person name="Erbar S."/>
            <person name="Maisner A."/>
            <person name="Fronhoffs F."/>
            <person name="Buettner R."/>
            <person name="Kalko E.K."/>
            <person name="Kruppa T."/>
            <person name="Franke C.R."/>
            <person name="Kallies R."/>
            <person name="Yandoko E.R."/>
            <person name="Herrler G."/>
            <person name="Reusken C."/>
            <person name="Hassanin A."/>
            <person name="Kruger D.H."/>
            <person name="Matthee S."/>
            <person name="Ulrich R.G."/>
            <person name="Leroy E.M."/>
            <person name="Drosten C."/>
        </authorList>
    </citation>
    <scope>NUCLEOTIDE SEQUENCE [LARGE SCALE GENOMIC DNA]</scope>
    <source>
        <strain evidence="16">BatPV/Epo_spe/AR1/DRC/2009</strain>
    </source>
</reference>
<sequence length="57" mass="6781">MPAMQLPSCTVCLMLTFMVLLLTLYVCLLLTIIDKTMMHHLTQYHALSYRWRFDDPF</sequence>
<keyword evidence="9" id="KW-0946">Virion</keyword>
<dbReference type="GO" id="GO:0055036">
    <property type="term" value="C:virion membrane"/>
    <property type="evidence" value="ECO:0007669"/>
    <property type="project" value="UniProtKB-SubCell"/>
</dbReference>
<accession>I0E097</accession>
<dbReference type="Proteomes" id="UP000172276">
    <property type="component" value="Segment"/>
</dbReference>
<evidence type="ECO:0000256" key="14">
    <source>
        <dbReference type="ARBA" id="ARBA00046638"/>
    </source>
</evidence>
<evidence type="ECO:0000256" key="9">
    <source>
        <dbReference type="ARBA" id="ARBA00022844"/>
    </source>
</evidence>
<keyword evidence="6" id="KW-1032">Host cell membrane</keyword>
<evidence type="ECO:0000313" key="16">
    <source>
        <dbReference type="EMBL" id="AFH96015.1"/>
    </source>
</evidence>
<comment type="subunit">
    <text evidence="14">Interacts with host TNFRSF1A, RIPK1 and IRAK1; these interactions interfere with host NF-kappa-B activation at the level of receptor complexes. Interacts with host protein UBQLN4.</text>
</comment>
<evidence type="ECO:0000256" key="3">
    <source>
        <dbReference type="ARBA" id="ARBA00004381"/>
    </source>
</evidence>
<evidence type="ECO:0000256" key="2">
    <source>
        <dbReference type="ARBA" id="ARBA00004178"/>
    </source>
</evidence>
<evidence type="ECO:0000256" key="1">
    <source>
        <dbReference type="ARBA" id="ARBA00002033"/>
    </source>
</evidence>
<dbReference type="GO" id="GO:0085034">
    <property type="term" value="P:symbiont-mediated suppression of host NF-kappaB cascade"/>
    <property type="evidence" value="ECO:0007669"/>
    <property type="project" value="UniProtKB-KW"/>
</dbReference>
<name>I0E097_9MONO</name>
<evidence type="ECO:0000256" key="13">
    <source>
        <dbReference type="ARBA" id="ARBA00023136"/>
    </source>
</evidence>
<proteinExistence type="inferred from homology"/>
<evidence type="ECO:0000256" key="7">
    <source>
        <dbReference type="ARBA" id="ARBA00022581"/>
    </source>
</evidence>
<comment type="subcellular location">
    <subcellularLocation>
        <location evidence="2">Host cell membrane</location>
        <topology evidence="2">Single-pass membrane protein</topology>
    </subcellularLocation>
    <subcellularLocation>
        <location evidence="3">Virion membrane</location>
        <topology evidence="3">Single-pass membrane protein</topology>
    </subcellularLocation>
</comment>
<keyword evidence="10" id="KW-1100">Inhibition of host NF-kappa-B by virus</keyword>
<dbReference type="EMBL" id="HQ660095">
    <property type="protein sequence ID" value="AFH96015.1"/>
    <property type="molecule type" value="Viral_cRNA"/>
</dbReference>
<evidence type="ECO:0000256" key="10">
    <source>
        <dbReference type="ARBA" id="ARBA00022863"/>
    </source>
</evidence>
<dbReference type="InterPro" id="IPR001477">
    <property type="entry name" value="SH"/>
</dbReference>
<keyword evidence="7" id="KW-0945">Host-virus interaction</keyword>
<dbReference type="RefSeq" id="YP_009505445.1">
    <property type="nucleotide sequence ID" value="NC_038271.1"/>
</dbReference>
<organism evidence="16 17">
    <name type="scientific">Bat Paramyxovirus Epo_spe/AR1/DRC/2009</name>
    <dbReference type="NCBI Taxonomy" id="1112597"/>
    <lineage>
        <taxon>Viruses</taxon>
        <taxon>Riboviria</taxon>
        <taxon>Orthornavirae</taxon>
        <taxon>Negarnaviricota</taxon>
        <taxon>Haploviricotina</taxon>
        <taxon>Monjiviricetes</taxon>
        <taxon>Mononegavirales</taxon>
        <taxon>Paramyxoviridae</taxon>
        <taxon>Rubulavirinae</taxon>
        <taxon>Orthorubulavirus</taxon>
        <taxon>Bat mumps orthorubulavirus</taxon>
    </lineage>
</organism>
<dbReference type="GeneID" id="37616273"/>
<keyword evidence="8 15" id="KW-0812">Transmembrane</keyword>
<protein>
    <recommendedName>
        <fullName evidence="5">Small hydrophobic protein</fullName>
    </recommendedName>
</protein>